<feature type="transmembrane region" description="Helical" evidence="17">
    <location>
        <begin position="311"/>
        <end position="331"/>
    </location>
</feature>
<evidence type="ECO:0000256" key="4">
    <source>
        <dbReference type="ARBA" id="ARBA00012944"/>
    </source>
</evidence>
<evidence type="ECO:0000256" key="2">
    <source>
        <dbReference type="ARBA" id="ARBA00004225"/>
    </source>
</evidence>
<feature type="transmembrane region" description="Helical" evidence="17">
    <location>
        <begin position="257"/>
        <end position="275"/>
    </location>
</feature>
<proteinExistence type="inferred from homology"/>
<dbReference type="GO" id="GO:0008137">
    <property type="term" value="F:NADH dehydrogenase (ubiquinone) activity"/>
    <property type="evidence" value="ECO:0007669"/>
    <property type="project" value="UniProtKB-UniRule"/>
</dbReference>
<evidence type="ECO:0000256" key="7">
    <source>
        <dbReference type="ARBA" id="ARBA00022660"/>
    </source>
</evidence>
<dbReference type="PANTHER" id="PTHR43507:SF20">
    <property type="entry name" value="NADH-UBIQUINONE OXIDOREDUCTASE CHAIN 4"/>
    <property type="match status" value="1"/>
</dbReference>
<evidence type="ECO:0000256" key="11">
    <source>
        <dbReference type="ARBA" id="ARBA00022989"/>
    </source>
</evidence>
<keyword evidence="8 17" id="KW-0812">Transmembrane</keyword>
<feature type="transmembrane region" description="Helical" evidence="17">
    <location>
        <begin position="431"/>
        <end position="452"/>
    </location>
</feature>
<evidence type="ECO:0000256" key="15">
    <source>
        <dbReference type="ARBA" id="ARBA00023136"/>
    </source>
</evidence>
<comment type="subcellular location">
    <subcellularLocation>
        <location evidence="2 17">Mitochondrion membrane</location>
        <topology evidence="2 17">Multi-pass membrane protein</topology>
    </subcellularLocation>
</comment>
<dbReference type="AlphaFoldDB" id="A7E1Q2"/>
<feature type="transmembrane region" description="Helical" evidence="17">
    <location>
        <begin position="187"/>
        <end position="213"/>
    </location>
</feature>
<feature type="transmembrane region" description="Helical" evidence="17">
    <location>
        <begin position="282"/>
        <end position="299"/>
    </location>
</feature>
<evidence type="ECO:0000259" key="19">
    <source>
        <dbReference type="Pfam" id="PF01059"/>
    </source>
</evidence>
<keyword evidence="13 17" id="KW-0830">Ubiquinone</keyword>
<keyword evidence="14 17" id="KW-0496">Mitochondrion</keyword>
<dbReference type="InterPro" id="IPR003918">
    <property type="entry name" value="NADH_UbQ_OxRdtase"/>
</dbReference>
<dbReference type="PANTHER" id="PTHR43507">
    <property type="entry name" value="NADH-UBIQUINONE OXIDOREDUCTASE CHAIN 4"/>
    <property type="match status" value="1"/>
</dbReference>
<evidence type="ECO:0000313" key="20">
    <source>
        <dbReference type="EMBL" id="AAS18913.1"/>
    </source>
</evidence>
<evidence type="ECO:0000256" key="17">
    <source>
        <dbReference type="RuleBase" id="RU003297"/>
    </source>
</evidence>
<geneLocation type="mitochondrion" evidence="20"/>
<dbReference type="GO" id="GO:0048039">
    <property type="term" value="F:ubiquinone binding"/>
    <property type="evidence" value="ECO:0007669"/>
    <property type="project" value="TreeGrafter"/>
</dbReference>
<feature type="transmembrane region" description="Helical" evidence="17">
    <location>
        <begin position="145"/>
        <end position="167"/>
    </location>
</feature>
<evidence type="ECO:0000256" key="9">
    <source>
        <dbReference type="ARBA" id="ARBA00022967"/>
    </source>
</evidence>
<dbReference type="GO" id="GO:0015990">
    <property type="term" value="P:electron transport coupled proton transport"/>
    <property type="evidence" value="ECO:0007669"/>
    <property type="project" value="TreeGrafter"/>
</dbReference>
<feature type="domain" description="NADH:ubiquinone oxidoreductase chain 4 N-terminal" evidence="19">
    <location>
        <begin position="1"/>
        <end position="104"/>
    </location>
</feature>
<evidence type="ECO:0000256" key="5">
    <source>
        <dbReference type="ARBA" id="ARBA00021006"/>
    </source>
</evidence>
<gene>
    <name evidence="20" type="primary">ND4</name>
</gene>
<protein>
    <recommendedName>
        <fullName evidence="5 17">NADH-ubiquinone oxidoreductase chain 4</fullName>
        <ecNumber evidence="4 17">7.1.1.2</ecNumber>
    </recommendedName>
</protein>
<reference evidence="20" key="1">
    <citation type="journal article" date="2007" name="BMC Genomics">
        <title>The complete mitochondrial genome of the sea spider Achelia bituberculata (Pycnogonida, Ammotheidae): arthropod ground pattern of gene arrangement.</title>
        <authorList>
            <person name="Park S.J."/>
            <person name="Lee Y.S."/>
            <person name="Hwang U.W."/>
        </authorList>
    </citation>
    <scope>NUCLEOTIDE SEQUENCE</scope>
</reference>
<evidence type="ECO:0000256" key="1">
    <source>
        <dbReference type="ARBA" id="ARBA00003257"/>
    </source>
</evidence>
<feature type="transmembrane region" description="Helical" evidence="17">
    <location>
        <begin position="390"/>
        <end position="410"/>
    </location>
</feature>
<evidence type="ECO:0000256" key="14">
    <source>
        <dbReference type="ARBA" id="ARBA00023128"/>
    </source>
</evidence>
<comment type="similarity">
    <text evidence="3 17">Belongs to the complex I subunit 4 family.</text>
</comment>
<keyword evidence="7 17" id="KW-0679">Respiratory chain</keyword>
<feature type="transmembrane region" description="Helical" evidence="17">
    <location>
        <begin position="89"/>
        <end position="107"/>
    </location>
</feature>
<feature type="transmembrane region" description="Helical" evidence="17">
    <location>
        <begin position="113"/>
        <end position="133"/>
    </location>
</feature>
<dbReference type="PRINTS" id="PR01437">
    <property type="entry name" value="NUOXDRDTASE4"/>
</dbReference>
<dbReference type="InterPro" id="IPR001750">
    <property type="entry name" value="ND/Mrp_TM"/>
</dbReference>
<keyword evidence="9" id="KW-1278">Translocase</keyword>
<keyword evidence="10 17" id="KW-0249">Electron transport</keyword>
<feature type="transmembrane region" description="Helical" evidence="17">
    <location>
        <begin position="21"/>
        <end position="43"/>
    </location>
</feature>
<keyword evidence="12 17" id="KW-0520">NAD</keyword>
<dbReference type="EC" id="7.1.1.2" evidence="4 17"/>
<evidence type="ECO:0000256" key="16">
    <source>
        <dbReference type="ARBA" id="ARBA00049551"/>
    </source>
</evidence>
<name>A7E1Q2_ACHBT</name>
<keyword evidence="6 17" id="KW-0813">Transport</keyword>
<organism evidence="20">
    <name type="scientific">Achelia bituberculata</name>
    <name type="common">Sea spider</name>
    <dbReference type="NCBI Taxonomy" id="262805"/>
    <lineage>
        <taxon>Eukaryota</taxon>
        <taxon>Metazoa</taxon>
        <taxon>Ecdysozoa</taxon>
        <taxon>Arthropoda</taxon>
        <taxon>Chelicerata</taxon>
        <taxon>Pycnogonida</taxon>
        <taxon>Pantopoda</taxon>
        <taxon>Ammotheidae</taxon>
        <taxon>Achelia</taxon>
    </lineage>
</organism>
<dbReference type="GO" id="GO:0031966">
    <property type="term" value="C:mitochondrial membrane"/>
    <property type="evidence" value="ECO:0007669"/>
    <property type="project" value="UniProtKB-SubCell"/>
</dbReference>
<accession>A7E1Q2</accession>
<evidence type="ECO:0000259" key="18">
    <source>
        <dbReference type="Pfam" id="PF00361"/>
    </source>
</evidence>
<evidence type="ECO:0000256" key="6">
    <source>
        <dbReference type="ARBA" id="ARBA00022448"/>
    </source>
</evidence>
<feature type="transmembrane region" description="Helical" evidence="17">
    <location>
        <begin position="352"/>
        <end position="370"/>
    </location>
</feature>
<comment type="function">
    <text evidence="1">Core subunit of the mitochondrial membrane respiratory chain NADH dehydrogenase (Complex I) that is believed to belong to the minimal assembly required for catalysis. Complex I functions in the transfer of electrons from NADH to the respiratory chain. The immediate electron acceptor for the enzyme is believed to be ubiquinone.</text>
</comment>
<dbReference type="Pfam" id="PF00361">
    <property type="entry name" value="Proton_antipo_M"/>
    <property type="match status" value="1"/>
</dbReference>
<sequence>MLMILISLMLLPLFKTQMKFWVYYCYLLLSLGALTMMSLTYLYKSFYIVSMIFYNMGWDNISMLMIILTLWLSMLMMMSSVIPFKLNKFIYLNIILSITIILLMFFSSLDLMMFYYFFEIVLIPTFILILGWGYQPERLQASLYLLFYTISASLPLLLSILMLSKYGSSLNWIYYFYNNMFYSNLNWVNIIWFFFFTVAFLVKIPIYSLHLWLPKAHVEAPISGSMILAGVLLKLGGYGLYRIYIIFKEFIIMINHYYMYYIIMGSIMASLICMYQVDMKSLIAYSSIAHMGLVVGGIFSMNKIGMNGSLIMMLGHGLCSSGLFCIANMMYERVGSRSMIFNKGLLNLYPSLSLWCFMLLIINISAPPSMNLIGEISLFSSLLTNSSIVMMYLMFILSFFTSCYSIYFYYNTQHGKLHSLYSFNFINMRELMLMFLHWIPLNLFILKVDLFYNCL</sequence>
<feature type="transmembrane region" description="Helical" evidence="17">
    <location>
        <begin position="63"/>
        <end position="82"/>
    </location>
</feature>
<dbReference type="InterPro" id="IPR000260">
    <property type="entry name" value="NADH4_N"/>
</dbReference>
<dbReference type="Pfam" id="PF01059">
    <property type="entry name" value="Oxidored_q5_N"/>
    <property type="match status" value="1"/>
</dbReference>
<evidence type="ECO:0000256" key="12">
    <source>
        <dbReference type="ARBA" id="ARBA00023027"/>
    </source>
</evidence>
<feature type="transmembrane region" description="Helical" evidence="17">
    <location>
        <begin position="225"/>
        <end position="245"/>
    </location>
</feature>
<feature type="domain" description="NADH:quinone oxidoreductase/Mrp antiporter transmembrane" evidence="18">
    <location>
        <begin position="108"/>
        <end position="401"/>
    </location>
</feature>
<dbReference type="GO" id="GO:0042773">
    <property type="term" value="P:ATP synthesis coupled electron transport"/>
    <property type="evidence" value="ECO:0007669"/>
    <property type="project" value="InterPro"/>
</dbReference>
<dbReference type="EMBL" id="AY457170">
    <property type="protein sequence ID" value="AAS18913.1"/>
    <property type="molecule type" value="Genomic_DNA"/>
</dbReference>
<evidence type="ECO:0000256" key="13">
    <source>
        <dbReference type="ARBA" id="ARBA00023075"/>
    </source>
</evidence>
<dbReference type="GO" id="GO:0003954">
    <property type="term" value="F:NADH dehydrogenase activity"/>
    <property type="evidence" value="ECO:0007669"/>
    <property type="project" value="TreeGrafter"/>
</dbReference>
<evidence type="ECO:0000256" key="10">
    <source>
        <dbReference type="ARBA" id="ARBA00022982"/>
    </source>
</evidence>
<comment type="function">
    <text evidence="17">Core subunit of the mitochondrial membrane respiratory chain NADH dehydrogenase (Complex I) which catalyzes electron transfer from NADH through the respiratory chain, using ubiquinone as an electron acceptor. Essential for the catalytic activity and assembly of complex I.</text>
</comment>
<evidence type="ECO:0000256" key="3">
    <source>
        <dbReference type="ARBA" id="ARBA00009025"/>
    </source>
</evidence>
<comment type="catalytic activity">
    <reaction evidence="16 17">
        <text>a ubiquinone + NADH + 5 H(+)(in) = a ubiquinol + NAD(+) + 4 H(+)(out)</text>
        <dbReference type="Rhea" id="RHEA:29091"/>
        <dbReference type="Rhea" id="RHEA-COMP:9565"/>
        <dbReference type="Rhea" id="RHEA-COMP:9566"/>
        <dbReference type="ChEBI" id="CHEBI:15378"/>
        <dbReference type="ChEBI" id="CHEBI:16389"/>
        <dbReference type="ChEBI" id="CHEBI:17976"/>
        <dbReference type="ChEBI" id="CHEBI:57540"/>
        <dbReference type="ChEBI" id="CHEBI:57945"/>
        <dbReference type="EC" id="7.1.1.2"/>
    </reaction>
</comment>
<evidence type="ECO:0000256" key="8">
    <source>
        <dbReference type="ARBA" id="ARBA00022692"/>
    </source>
</evidence>
<keyword evidence="15 17" id="KW-0472">Membrane</keyword>
<keyword evidence="11 17" id="KW-1133">Transmembrane helix</keyword>